<reference evidence="2 3" key="1">
    <citation type="journal article" date="2009" name="Nat. Biotechnol.">
        <title>Genome sequence of the recombinant protein production host Pichia pastoris.</title>
        <authorList>
            <person name="De Schutter K."/>
            <person name="Lin Y.C."/>
            <person name="Tiels P."/>
            <person name="Van Hecke A."/>
            <person name="Glinka S."/>
            <person name="Weber-Lehmann J."/>
            <person name="Rouze P."/>
            <person name="Van de Peer Y."/>
            <person name="Callewaert N."/>
        </authorList>
    </citation>
    <scope>NUCLEOTIDE SEQUENCE [LARGE SCALE GENOMIC DNA]</scope>
    <source>
        <strain evidence="3">GS115 / ATCC 20864</strain>
    </source>
</reference>
<name>C4R830_KOMPG</name>
<accession>C4R830</accession>
<feature type="region of interest" description="Disordered" evidence="1">
    <location>
        <begin position="353"/>
        <end position="376"/>
    </location>
</feature>
<dbReference type="STRING" id="644223.C4R830"/>
<dbReference type="OrthoDB" id="3980110at2759"/>
<dbReference type="EMBL" id="FN392322">
    <property type="protein sequence ID" value="CAY71755.1"/>
    <property type="molecule type" value="Genomic_DNA"/>
</dbReference>
<dbReference type="GeneID" id="8201444"/>
<organism evidence="2 3">
    <name type="scientific">Komagataella phaffii (strain GS115 / ATCC 20864)</name>
    <name type="common">Yeast</name>
    <name type="synonym">Pichia pastoris</name>
    <dbReference type="NCBI Taxonomy" id="644223"/>
    <lineage>
        <taxon>Eukaryota</taxon>
        <taxon>Fungi</taxon>
        <taxon>Dikarya</taxon>
        <taxon>Ascomycota</taxon>
        <taxon>Saccharomycotina</taxon>
        <taxon>Pichiomycetes</taxon>
        <taxon>Pichiales</taxon>
        <taxon>Pichiaceae</taxon>
        <taxon>Komagataella</taxon>
    </lineage>
</organism>
<keyword evidence="3" id="KW-1185">Reference proteome</keyword>
<evidence type="ECO:0000256" key="1">
    <source>
        <dbReference type="SAM" id="MobiDB-lite"/>
    </source>
</evidence>
<feature type="compositionally biased region" description="Basic and acidic residues" evidence="1">
    <location>
        <begin position="363"/>
        <end position="372"/>
    </location>
</feature>
<dbReference type="FunCoup" id="C4R830">
    <property type="interactions" value="91"/>
</dbReference>
<proteinExistence type="predicted"/>
<dbReference type="eggNOG" id="ENOG502QT7N">
    <property type="taxonomic scope" value="Eukaryota"/>
</dbReference>
<protein>
    <submittedName>
        <fullName evidence="2">Part of the evolutionarily-conserved CCR4-NOT transcriptional regulatory complex</fullName>
    </submittedName>
</protein>
<dbReference type="Proteomes" id="UP000000314">
    <property type="component" value="Chromosome 4"/>
</dbReference>
<dbReference type="RefSeq" id="XP_002493934.1">
    <property type="nucleotide sequence ID" value="XM_002493889.1"/>
</dbReference>
<sequence>MYEYEYELDSEDDLKKLTVDEIASKGEWVKSPLMLNEGLYFKHNEHNSLDVNKLHNSIYEYLAVEKPPINETTRKQLKLLFDTLITMCDDYTKPFDTGIDNRQILSVDLVSNIVLALVFPTYRSSDIDLPAFSMAFNVCRIAESILAKLHYSDESSLEFIPRDESPPVKTNFSLKWLPDPLLTSNDQEPQDYYQLKLLYSMLVICLVLIDKLSRLEDPPDPFTFFYFNVWNLQRTVLAFGSPVPFESRESQYAEYPEVFADILKWSSAVRATAAAILNKSRYATIHDFKHESLTNFLNPYGRGILTGALNINFPEYFSILLKLGLTEECAKHFMNKLELADSLDDLVRHIFQPREPVQNESDQESRNSRSDIGEGDDDEDVEIMELHPDCNCDFGLDSAEYENEIIDMDDMDSELDKEITVTNNKEFLNHQKEGTSPPSGDMPIENSDEDWRDIVRGRNMLFSSRFRKLLQDPSQFCSSWYEFVDIIKRLTNERDVTEKEKQKLVDTVAKSVKDELDTQSELFCLPYEQRQAIEESKPDGKKASEITPDKVYELISEPQLWKKLFDTESDTLLAIIDELFMAPGYRRVLIWFLSQRQLELQLVEYFHLLLTSRRGNWDFEEEKDINPETFHFSREGPLELSEFERNMLLRLFIDKLTVTFDNDQRTDDNQTIAEHSAQETHSSETVANNTSDSFLSIKAKENLMTLTCLVFLSLHKSGIIRINDPEYKLSIQMLVLPWIGFNEEAREVYVLSNRPYLPTVESYSEAETSAVTNDQEVTKNIEAASLTAEYVSKTHALLDQTGLQIPDEVLSPLDNKNYEEFEHSLTKYVREQKDVNLEDTIKVFYDPSFPNLVDVFHLKIVEEVVTRYYHTLEVPSYKAVELYRLYHTITDISNSSVVSDEDIPFIRKLKEQIEKQKNLGKPTPPADTLDRSSFVIHCIRCYFILRQLIQTKLSNDLLFPYVAELIINISKQTGPEVYKFFEQDYEDVTKFKKDVKSSMQRFIVLAKTYLEYQEAMKLSLLLSGSFLLLDFVKYPSFEEFVKNGPIDRLEANSEETSTRESQEPASV</sequence>
<evidence type="ECO:0000313" key="3">
    <source>
        <dbReference type="Proteomes" id="UP000000314"/>
    </source>
</evidence>
<dbReference type="HOGENOM" id="CLU_288219_0_0_1"/>
<evidence type="ECO:0000313" key="2">
    <source>
        <dbReference type="EMBL" id="CAY71755.1"/>
    </source>
</evidence>
<gene>
    <name evidence="2" type="ordered locus">PAS_chr4_0499</name>
</gene>
<dbReference type="KEGG" id="ppa:PAS_chr4_0499"/>
<dbReference type="AlphaFoldDB" id="C4R830"/>
<dbReference type="InParanoid" id="C4R830"/>